<keyword evidence="3" id="KW-1185">Reference proteome</keyword>
<evidence type="ECO:0008006" key="4">
    <source>
        <dbReference type="Google" id="ProtNLM"/>
    </source>
</evidence>
<proteinExistence type="predicted"/>
<keyword evidence="1" id="KW-0732">Signal</keyword>
<feature type="signal peptide" evidence="1">
    <location>
        <begin position="1"/>
        <end position="22"/>
    </location>
</feature>
<evidence type="ECO:0000313" key="2">
    <source>
        <dbReference type="EMBL" id="AQS35630.1"/>
    </source>
</evidence>
<protein>
    <recommendedName>
        <fullName evidence="4">DUF5667 domain-containing protein</fullName>
    </recommendedName>
</protein>
<evidence type="ECO:0000313" key="3">
    <source>
        <dbReference type="Proteomes" id="UP000189545"/>
    </source>
</evidence>
<dbReference type="RefSeq" id="WP_077750960.1">
    <property type="nucleotide sequence ID" value="NZ_CP014782.1"/>
</dbReference>
<evidence type="ECO:0000256" key="1">
    <source>
        <dbReference type="SAM" id="SignalP"/>
    </source>
</evidence>
<sequence length="246" mass="27914">MKLKNIVIALACSGLLALNVVAAPTEIHQLEFEDKTTFAKIKSDENKLTQVKVRVGEDKQTFTFTQDELTDPQVIKDKLSSLPKASATKVAHLLSRMANRQDLGFDLIVENELDPKTLLKIEKISRLMETKGHEMEAKAREFEVHVAQMESHAHEMEAKAMALEIYFDQHEEEFDIIMNELADEVSEITSNFSDIEIEIHEGGADSQHVFIFHGDEKSDITQHLIESIKQSELTEEQKQAIRDALN</sequence>
<dbReference type="AlphaFoldDB" id="A0A1S6HJD8"/>
<dbReference type="Proteomes" id="UP000189545">
    <property type="component" value="Chromosome"/>
</dbReference>
<gene>
    <name evidence="2" type="ORF">Sps_00425</name>
</gene>
<dbReference type="KEGG" id="spsw:Sps_00425"/>
<organism evidence="2 3">
    <name type="scientific">Shewanella psychrophila</name>
    <dbReference type="NCBI Taxonomy" id="225848"/>
    <lineage>
        <taxon>Bacteria</taxon>
        <taxon>Pseudomonadati</taxon>
        <taxon>Pseudomonadota</taxon>
        <taxon>Gammaproteobacteria</taxon>
        <taxon>Alteromonadales</taxon>
        <taxon>Shewanellaceae</taxon>
        <taxon>Shewanella</taxon>
    </lineage>
</organism>
<accession>A0A1S6HJD8</accession>
<reference evidence="2 3" key="1">
    <citation type="submission" date="2016-03" db="EMBL/GenBank/DDBJ databases">
        <title>Complete genome sequence of Shewanella psychrophila WP2, a deep sea bacterium isolated from west Pacific sediment.</title>
        <authorList>
            <person name="Xu G."/>
            <person name="Jian H."/>
        </authorList>
    </citation>
    <scope>NUCLEOTIDE SEQUENCE [LARGE SCALE GENOMIC DNA]</scope>
    <source>
        <strain evidence="2 3">WP2</strain>
    </source>
</reference>
<dbReference type="OrthoDB" id="6272710at2"/>
<name>A0A1S6HJD8_9GAMM</name>
<dbReference type="EMBL" id="CP014782">
    <property type="protein sequence ID" value="AQS35630.1"/>
    <property type="molecule type" value="Genomic_DNA"/>
</dbReference>
<feature type="chain" id="PRO_5012413311" description="DUF5667 domain-containing protein" evidence="1">
    <location>
        <begin position="23"/>
        <end position="246"/>
    </location>
</feature>